<comment type="caution">
    <text evidence="1">The sequence shown here is derived from an EMBL/GenBank/DDBJ whole genome shotgun (WGS) entry which is preliminary data.</text>
</comment>
<organism evidence="1 2">
    <name type="scientific">Tianweitania sediminis</name>
    <dbReference type="NCBI Taxonomy" id="1502156"/>
    <lineage>
        <taxon>Bacteria</taxon>
        <taxon>Pseudomonadati</taxon>
        <taxon>Pseudomonadota</taxon>
        <taxon>Alphaproteobacteria</taxon>
        <taxon>Hyphomicrobiales</taxon>
        <taxon>Phyllobacteriaceae</taxon>
        <taxon>Tianweitania</taxon>
    </lineage>
</organism>
<gene>
    <name evidence="1" type="ORF">J5Y06_12380</name>
</gene>
<dbReference type="AlphaFoldDB" id="A0A8J7RP63"/>
<dbReference type="EMBL" id="JAGIYY010000003">
    <property type="protein sequence ID" value="MBP0439449.1"/>
    <property type="molecule type" value="Genomic_DNA"/>
</dbReference>
<proteinExistence type="predicted"/>
<dbReference type="RefSeq" id="WP_209335452.1">
    <property type="nucleotide sequence ID" value="NZ_JAGIYY010000003.1"/>
</dbReference>
<accession>A0A8J7RP63</accession>
<dbReference type="Proteomes" id="UP000666240">
    <property type="component" value="Unassembled WGS sequence"/>
</dbReference>
<protein>
    <submittedName>
        <fullName evidence="1">Uncharacterized protein</fullName>
    </submittedName>
</protein>
<keyword evidence="2" id="KW-1185">Reference proteome</keyword>
<sequence length="103" mass="11602">MIFEGYNDMYDMSARLCILRLLAEQPDYRMTDSMLDDLLVTRWAINRGRAYVRTQLAWLENSAGAVRNIEGAAGFVSQLTQAGADHVLRRHTLPGIKRPGPGH</sequence>
<reference evidence="1" key="1">
    <citation type="submission" date="2021-03" db="EMBL/GenBank/DDBJ databases">
        <title>Genome sequencing and assembly of Tianweitania sediminis.</title>
        <authorList>
            <person name="Chhetri G."/>
        </authorList>
    </citation>
    <scope>NUCLEOTIDE SEQUENCE</scope>
    <source>
        <strain evidence="1">Z8</strain>
    </source>
</reference>
<name>A0A8J7RP63_9HYPH</name>
<evidence type="ECO:0000313" key="1">
    <source>
        <dbReference type="EMBL" id="MBP0439449.1"/>
    </source>
</evidence>
<evidence type="ECO:0000313" key="2">
    <source>
        <dbReference type="Proteomes" id="UP000666240"/>
    </source>
</evidence>